<dbReference type="Proteomes" id="UP000310541">
    <property type="component" value="Unassembled WGS sequence"/>
</dbReference>
<evidence type="ECO:0000313" key="7">
    <source>
        <dbReference type="EMBL" id="TKD69341.1"/>
    </source>
</evidence>
<comment type="caution">
    <text evidence="7">The sequence shown here is derived from an EMBL/GenBank/DDBJ whole genome shotgun (WGS) entry which is preliminary data.</text>
</comment>
<dbReference type="Gene3D" id="1.20.120.910">
    <property type="entry name" value="DksA, coiled-coil domain"/>
    <property type="match status" value="1"/>
</dbReference>
<dbReference type="InterPro" id="IPR037187">
    <property type="entry name" value="DnaK_N"/>
</dbReference>
<dbReference type="PANTHER" id="PTHR33823">
    <property type="entry name" value="RNA POLYMERASE-BINDING TRANSCRIPTION FACTOR DKSA-RELATED"/>
    <property type="match status" value="1"/>
</dbReference>
<dbReference type="AlphaFoldDB" id="A0A4U1MF50"/>
<proteinExistence type="predicted"/>
<evidence type="ECO:0000256" key="4">
    <source>
        <dbReference type="PROSITE-ProRule" id="PRU00510"/>
    </source>
</evidence>
<dbReference type="SUPFAM" id="SSF109635">
    <property type="entry name" value="DnaK suppressor protein DksA, alpha-hairpin domain"/>
    <property type="match status" value="1"/>
</dbReference>
<feature type="compositionally biased region" description="Basic and acidic residues" evidence="5">
    <location>
        <begin position="146"/>
        <end position="159"/>
    </location>
</feature>
<reference evidence="7 8" key="1">
    <citation type="submission" date="2019-04" db="EMBL/GenBank/DDBJ databases">
        <title>Genome sequence of Bacillus hwajinpoensis strain Y2.</title>
        <authorList>
            <person name="Fair J.L."/>
            <person name="Maclea K.S."/>
        </authorList>
    </citation>
    <scope>NUCLEOTIDE SEQUENCE [LARGE SCALE GENOMIC DNA]</scope>
    <source>
        <strain evidence="7 8">Y2</strain>
    </source>
</reference>
<dbReference type="SUPFAM" id="SSF57716">
    <property type="entry name" value="Glucocorticoid receptor-like (DNA-binding domain)"/>
    <property type="match status" value="1"/>
</dbReference>
<feature type="domain" description="Zinc finger DksA/TraR C4-type" evidence="6">
    <location>
        <begin position="92"/>
        <end position="126"/>
    </location>
</feature>
<dbReference type="GO" id="GO:0008270">
    <property type="term" value="F:zinc ion binding"/>
    <property type="evidence" value="ECO:0007669"/>
    <property type="project" value="UniProtKB-KW"/>
</dbReference>
<evidence type="ECO:0000256" key="5">
    <source>
        <dbReference type="SAM" id="MobiDB-lite"/>
    </source>
</evidence>
<feature type="zinc finger region" description="dksA C4-type" evidence="4">
    <location>
        <begin position="97"/>
        <end position="121"/>
    </location>
</feature>
<evidence type="ECO:0000313" key="8">
    <source>
        <dbReference type="Proteomes" id="UP000310541"/>
    </source>
</evidence>
<dbReference type="PROSITE" id="PS51128">
    <property type="entry name" value="ZF_DKSA_2"/>
    <property type="match status" value="1"/>
</dbReference>
<keyword evidence="3" id="KW-0862">Zinc</keyword>
<feature type="region of interest" description="Disordered" evidence="5">
    <location>
        <begin position="120"/>
        <end position="180"/>
    </location>
</feature>
<keyword evidence="1" id="KW-0479">Metal-binding</keyword>
<evidence type="ECO:0000256" key="2">
    <source>
        <dbReference type="ARBA" id="ARBA00022771"/>
    </source>
</evidence>
<gene>
    <name evidence="7" type="ORF">FBF83_15220</name>
</gene>
<protein>
    <recommendedName>
        <fullName evidence="6">Zinc finger DksA/TraR C4-type domain-containing protein</fullName>
    </recommendedName>
</protein>
<dbReference type="OrthoDB" id="9811543at2"/>
<name>A0A4U1MF50_9BACL</name>
<dbReference type="PANTHER" id="PTHR33823:SF4">
    <property type="entry name" value="GENERAL STRESS PROTEIN 16O"/>
    <property type="match status" value="1"/>
</dbReference>
<evidence type="ECO:0000256" key="3">
    <source>
        <dbReference type="ARBA" id="ARBA00022833"/>
    </source>
</evidence>
<keyword evidence="2" id="KW-0863">Zinc-finger</keyword>
<sequence length="180" mass="20507">MEGTIMALSKEELQHFKKQLLDLKKELLDSGATKHDENVALSDETGELTSYDNHFADMASELDQREKDITLEDAARERLSAINTALDRIREGNYGICIDTGEEINKERLEAIPYAIRTKEAQDELEETKEDSRPDDEATFETPGNRVDDRIRTADDLQNEHGNSTSETYLEEDNPDNKDE</sequence>
<accession>A0A4U1MF50</accession>
<dbReference type="Pfam" id="PF01258">
    <property type="entry name" value="zf-dskA_traR"/>
    <property type="match status" value="1"/>
</dbReference>
<organism evidence="7 8">
    <name type="scientific">Guptibacillus hwajinpoensis</name>
    <dbReference type="NCBI Taxonomy" id="208199"/>
    <lineage>
        <taxon>Bacteria</taxon>
        <taxon>Bacillati</taxon>
        <taxon>Bacillota</taxon>
        <taxon>Bacilli</taxon>
        <taxon>Bacillales</taxon>
        <taxon>Guptibacillaceae</taxon>
        <taxon>Guptibacillus</taxon>
    </lineage>
</organism>
<dbReference type="EMBL" id="SWFM01000004">
    <property type="protein sequence ID" value="TKD69341.1"/>
    <property type="molecule type" value="Genomic_DNA"/>
</dbReference>
<evidence type="ECO:0000259" key="6">
    <source>
        <dbReference type="Pfam" id="PF01258"/>
    </source>
</evidence>
<evidence type="ECO:0000256" key="1">
    <source>
        <dbReference type="ARBA" id="ARBA00022723"/>
    </source>
</evidence>
<dbReference type="InterPro" id="IPR000962">
    <property type="entry name" value="Znf_DskA_TraR"/>
</dbReference>